<keyword evidence="15" id="KW-0812">Transmembrane</keyword>
<dbReference type="Proteomes" id="UP000294441">
    <property type="component" value="Chromosome 1"/>
</dbReference>
<keyword evidence="11 14" id="KW-1208">Phospholipid metabolism</keyword>
<evidence type="ECO:0000313" key="17">
    <source>
        <dbReference type="EMBL" id="VFP81847.1"/>
    </source>
</evidence>
<dbReference type="InterPro" id="IPR041728">
    <property type="entry name" value="GPAT/DHAPAT_LPLAT"/>
</dbReference>
<keyword evidence="14" id="KW-0444">Lipid biosynthesis</keyword>
<evidence type="ECO:0000313" key="18">
    <source>
        <dbReference type="Proteomes" id="UP000294441"/>
    </source>
</evidence>
<dbReference type="InterPro" id="IPR045520">
    <property type="entry name" value="GPAT/DHAPAT_C"/>
</dbReference>
<comment type="domain">
    <text evidence="14">The HXXXXD motif is essential for acyltransferase activity and may constitute the binding site for the phosphate moiety of the glycerol-3-phosphate.</text>
</comment>
<dbReference type="PANTHER" id="PTHR12563:SF17">
    <property type="entry name" value="DIHYDROXYACETONE PHOSPHATE ACYLTRANSFERASE"/>
    <property type="match status" value="1"/>
</dbReference>
<dbReference type="HAMAP" id="MF_00393">
    <property type="entry name" value="Glyc3P_acyltrans"/>
    <property type="match status" value="1"/>
</dbReference>
<dbReference type="InterPro" id="IPR022284">
    <property type="entry name" value="GPAT/DHAPAT"/>
</dbReference>
<dbReference type="NCBIfam" id="TIGR03703">
    <property type="entry name" value="plsB"/>
    <property type="match status" value="1"/>
</dbReference>
<dbReference type="EC" id="2.3.1.15" evidence="5 14"/>
<comment type="pathway">
    <text evidence="3">Lipid metabolism.</text>
</comment>
<keyword evidence="9 14" id="KW-0472">Membrane</keyword>
<keyword evidence="14" id="KW-0443">Lipid metabolism</keyword>
<dbReference type="CDD" id="cd07993">
    <property type="entry name" value="LPLAT_DHAPAT-like"/>
    <property type="match status" value="1"/>
</dbReference>
<comment type="subcellular location">
    <subcellularLocation>
        <location evidence="1 14">Cell membrane</location>
        <topology evidence="1 14">Peripheral membrane protein</topology>
        <orientation evidence="1 14">Cytoplasmic side</orientation>
    </subcellularLocation>
</comment>
<evidence type="ECO:0000256" key="8">
    <source>
        <dbReference type="ARBA" id="ARBA00022679"/>
    </source>
</evidence>
<sequence length="808" mass="93714">MLDWRKLYYNLWKFCIRILVKSTVIPDDPISELGIDISQPVVYVLSDESQVDLYTLQMLCSKKNLPDPLGEWGFDDKNIPHVVFMHKKKSLFPCLCQSVDLVSFLHYAIGLKHKKPEINIQIVLVSIIFGRSLLRERKNKKGVPSYVILNSIYKFLIILFVGRDSFIRFSRLELLNYVMMNSQKKAQDSKVLIREVRMHFFRHLLVMVGPILPVRKNLFHKLLESRAIKKAIDDESHSKQISKEKARKHAASFIKEIASNPSDLALYFTSRIMKWAWRRLYEKINITGAERIRCLAQTGNELVYVPCHRSHIDYLLLSYVIYNQGLVPPHIAAGINLNFWPVGFLFRRLGAFFIRRTFRGNKLYSTVFREYLSDLFTRGASVEYFVEGGRSRTGYLLNPKTGILSITIQAMLRDGHRPIVFVPIYIGYEHVLESQTYADELRGTTKKEEGILSIIRGLFRLRNLGQSYVNFGEPLLLTEYLTHQVPNWRKNISSLEPQRPVWLTAIVNEIAQKIMIRINNAVVVNAINLCATALLASRTHSLSRQQLMNQIDCYMNLLRNTSYSSELTLPTMTSRQLLDHALKMDEFNVFQDSEDDIITLKPTQVVLATYYRNNIYHILVIPALIASLLINKRVVSCLDLLQHISVIYPIIKSELFLRWDVNNLSTVLDRFIVEMERQGLLIEEKNFLRLNPDSFHILQLLAEGSRTIVQRYAIVFYLLSICSTINRGMLEEKSRIIARRLSIVSGINFLEYFDQLAFSSLVLTLRNQGYIQDSSYPDCVRARKTYQLCLDLVDENIRIVIEHTLRDL</sequence>
<evidence type="ECO:0000256" key="14">
    <source>
        <dbReference type="HAMAP-Rule" id="MF_00393"/>
    </source>
</evidence>
<evidence type="ECO:0000256" key="10">
    <source>
        <dbReference type="ARBA" id="ARBA00023209"/>
    </source>
</evidence>
<keyword evidence="15" id="KW-1133">Transmembrane helix</keyword>
<evidence type="ECO:0000256" key="9">
    <source>
        <dbReference type="ARBA" id="ARBA00023136"/>
    </source>
</evidence>
<evidence type="ECO:0000256" key="4">
    <source>
        <dbReference type="ARBA" id="ARBA00007937"/>
    </source>
</evidence>
<name>A0A451D7Q7_9GAMM</name>
<evidence type="ECO:0000256" key="13">
    <source>
        <dbReference type="ARBA" id="ARBA00048427"/>
    </source>
</evidence>
<dbReference type="InterPro" id="IPR028354">
    <property type="entry name" value="GPAT_PlsB"/>
</dbReference>
<evidence type="ECO:0000256" key="1">
    <source>
        <dbReference type="ARBA" id="ARBA00004413"/>
    </source>
</evidence>
<evidence type="ECO:0000256" key="5">
    <source>
        <dbReference type="ARBA" id="ARBA00013113"/>
    </source>
</evidence>
<feature type="domain" description="Phospholipid/glycerol acyltransferase" evidence="16">
    <location>
        <begin position="302"/>
        <end position="429"/>
    </location>
</feature>
<dbReference type="Pfam" id="PF01553">
    <property type="entry name" value="Acyltransferase"/>
    <property type="match status" value="1"/>
</dbReference>
<evidence type="ECO:0000256" key="7">
    <source>
        <dbReference type="ARBA" id="ARBA00022475"/>
    </source>
</evidence>
<dbReference type="SUPFAM" id="SSF69593">
    <property type="entry name" value="Glycerol-3-phosphate (1)-acyltransferase"/>
    <property type="match status" value="1"/>
</dbReference>
<dbReference type="PIRSF" id="PIRSF500064">
    <property type="entry name" value="GPAT"/>
    <property type="match status" value="1"/>
</dbReference>
<comment type="similarity">
    <text evidence="4 14">Belongs to the GPAT/DAPAT family.</text>
</comment>
<dbReference type="GO" id="GO:0004366">
    <property type="term" value="F:glycerol-3-phosphate O-acyltransferase activity"/>
    <property type="evidence" value="ECO:0007669"/>
    <property type="project" value="UniProtKB-UniRule"/>
</dbReference>
<comment type="catalytic activity">
    <reaction evidence="13 14">
        <text>sn-glycerol 3-phosphate + an acyl-CoA = a 1-acyl-sn-glycero-3-phosphate + CoA</text>
        <dbReference type="Rhea" id="RHEA:15325"/>
        <dbReference type="ChEBI" id="CHEBI:57287"/>
        <dbReference type="ChEBI" id="CHEBI:57597"/>
        <dbReference type="ChEBI" id="CHEBI:57970"/>
        <dbReference type="ChEBI" id="CHEBI:58342"/>
        <dbReference type="EC" id="2.3.1.15"/>
    </reaction>
</comment>
<keyword evidence="10 14" id="KW-0594">Phospholipid biosynthesis</keyword>
<dbReference type="PIRSF" id="PIRSF000437">
    <property type="entry name" value="GPAT_DHAPAT"/>
    <property type="match status" value="1"/>
</dbReference>
<evidence type="ECO:0000256" key="2">
    <source>
        <dbReference type="ARBA" id="ARBA00004765"/>
    </source>
</evidence>
<comment type="pathway">
    <text evidence="2 14">Phospholipid metabolism; CDP-diacylglycerol biosynthesis; CDP-diacylglycerol from sn-glycerol 3-phosphate: step 1/3.</text>
</comment>
<proteinExistence type="inferred from homology"/>
<keyword evidence="12 14" id="KW-0012">Acyltransferase</keyword>
<dbReference type="InterPro" id="IPR002123">
    <property type="entry name" value="Plipid/glycerol_acylTrfase"/>
</dbReference>
<dbReference type="GO" id="GO:0006631">
    <property type="term" value="P:fatty acid metabolic process"/>
    <property type="evidence" value="ECO:0007669"/>
    <property type="project" value="TreeGrafter"/>
</dbReference>
<dbReference type="NCBIfam" id="NF003441">
    <property type="entry name" value="PRK04974.1"/>
    <property type="match status" value="1"/>
</dbReference>
<evidence type="ECO:0000256" key="15">
    <source>
        <dbReference type="SAM" id="Phobius"/>
    </source>
</evidence>
<accession>A0A451D7Q7</accession>
<dbReference type="EMBL" id="LR217713">
    <property type="protein sequence ID" value="VFP81847.1"/>
    <property type="molecule type" value="Genomic_DNA"/>
</dbReference>
<dbReference type="UniPathway" id="UPA00557">
    <property type="reaction ID" value="UER00612"/>
</dbReference>
<dbReference type="SMART" id="SM00563">
    <property type="entry name" value="PlsC"/>
    <property type="match status" value="1"/>
</dbReference>
<dbReference type="GO" id="GO:0016024">
    <property type="term" value="P:CDP-diacylglycerol biosynthetic process"/>
    <property type="evidence" value="ECO:0007669"/>
    <property type="project" value="UniProtKB-UniRule"/>
</dbReference>
<gene>
    <name evidence="14 17" type="primary">plsB</name>
    <name evidence="17" type="ORF">ERCICURV3402_180</name>
</gene>
<dbReference type="Pfam" id="PF19277">
    <property type="entry name" value="GPAT_C"/>
    <property type="match status" value="1"/>
</dbReference>
<organism evidence="17 18">
    <name type="scientific">Candidatus Erwinia haradaeae</name>
    <dbReference type="NCBI Taxonomy" id="1922217"/>
    <lineage>
        <taxon>Bacteria</taxon>
        <taxon>Pseudomonadati</taxon>
        <taxon>Pseudomonadota</taxon>
        <taxon>Gammaproteobacteria</taxon>
        <taxon>Enterobacterales</taxon>
        <taxon>Erwiniaceae</taxon>
        <taxon>Erwinia</taxon>
    </lineage>
</organism>
<keyword evidence="8 14" id="KW-0808">Transferase</keyword>
<evidence type="ECO:0000256" key="11">
    <source>
        <dbReference type="ARBA" id="ARBA00023264"/>
    </source>
</evidence>
<dbReference type="PANTHER" id="PTHR12563">
    <property type="entry name" value="GLYCEROL-3-PHOSPHATE ACYLTRANSFERASE"/>
    <property type="match status" value="1"/>
</dbReference>
<evidence type="ECO:0000256" key="6">
    <source>
        <dbReference type="ARBA" id="ARBA00013432"/>
    </source>
</evidence>
<feature type="transmembrane region" description="Helical" evidence="15">
    <location>
        <begin position="146"/>
        <end position="162"/>
    </location>
</feature>
<keyword evidence="7 14" id="KW-1003">Cell membrane</keyword>
<protein>
    <recommendedName>
        <fullName evidence="6 14">Glycerol-3-phosphate acyltransferase</fullName>
        <shortName evidence="14">GPAT</shortName>
        <ecNumber evidence="5 14">2.3.1.15</ecNumber>
    </recommendedName>
</protein>
<dbReference type="AlphaFoldDB" id="A0A451D7Q7"/>
<feature type="short sequence motif" description="HXXXXD motif" evidence="14">
    <location>
        <begin position="307"/>
        <end position="312"/>
    </location>
</feature>
<evidence type="ECO:0000256" key="3">
    <source>
        <dbReference type="ARBA" id="ARBA00005189"/>
    </source>
</evidence>
<evidence type="ECO:0000259" key="16">
    <source>
        <dbReference type="SMART" id="SM00563"/>
    </source>
</evidence>
<evidence type="ECO:0000256" key="12">
    <source>
        <dbReference type="ARBA" id="ARBA00023315"/>
    </source>
</evidence>
<reference evidence="17 18" key="1">
    <citation type="submission" date="2019-02" db="EMBL/GenBank/DDBJ databases">
        <authorList>
            <person name="Manzano-Marin A."/>
            <person name="Manzano-Marin A."/>
        </authorList>
    </citation>
    <scope>NUCLEOTIDE SEQUENCE [LARGE SCALE GENOMIC DNA]</scope>
    <source>
        <strain evidence="17 18">ErCicurvipes</strain>
    </source>
</reference>
<dbReference type="GO" id="GO:0005886">
    <property type="term" value="C:plasma membrane"/>
    <property type="evidence" value="ECO:0007669"/>
    <property type="project" value="UniProtKB-SubCell"/>
</dbReference>